<protein>
    <submittedName>
        <fullName evidence="1">Uncharacterized protein</fullName>
    </submittedName>
</protein>
<reference evidence="1" key="1">
    <citation type="journal article" date="2020" name="Stud. Mycol.">
        <title>101 Dothideomycetes genomes: a test case for predicting lifestyles and emergence of pathogens.</title>
        <authorList>
            <person name="Haridas S."/>
            <person name="Albert R."/>
            <person name="Binder M."/>
            <person name="Bloem J."/>
            <person name="Labutti K."/>
            <person name="Salamov A."/>
            <person name="Andreopoulos B."/>
            <person name="Baker S."/>
            <person name="Barry K."/>
            <person name="Bills G."/>
            <person name="Bluhm B."/>
            <person name="Cannon C."/>
            <person name="Castanera R."/>
            <person name="Culley D."/>
            <person name="Daum C."/>
            <person name="Ezra D."/>
            <person name="Gonzalez J."/>
            <person name="Henrissat B."/>
            <person name="Kuo A."/>
            <person name="Liang C."/>
            <person name="Lipzen A."/>
            <person name="Lutzoni F."/>
            <person name="Magnuson J."/>
            <person name="Mondo S."/>
            <person name="Nolan M."/>
            <person name="Ohm R."/>
            <person name="Pangilinan J."/>
            <person name="Park H.-J."/>
            <person name="Ramirez L."/>
            <person name="Alfaro M."/>
            <person name="Sun H."/>
            <person name="Tritt A."/>
            <person name="Yoshinaga Y."/>
            <person name="Zwiers L.-H."/>
            <person name="Turgeon B."/>
            <person name="Goodwin S."/>
            <person name="Spatafora J."/>
            <person name="Crous P."/>
            <person name="Grigoriev I."/>
        </authorList>
    </citation>
    <scope>NUCLEOTIDE SEQUENCE</scope>
    <source>
        <strain evidence="1">CBS 130266</strain>
    </source>
</reference>
<dbReference type="Proteomes" id="UP000800235">
    <property type="component" value="Unassembled WGS sequence"/>
</dbReference>
<sequence>MVAELTETKGNNVNMVVQSNIKEPAEPSPELHGQISIFTEVGKYKISFLDLPGEIRNKIYENCVDWNYLAGPIKHIEHVYKREHRNRGGRVDGWEVRKQKKLGKRRPPIILLLNHQIKQEANGVMRRVPLDFLITFSCRGFEGIEVAHDLGDLIWLESEEAQLAIASRGGVSFIIKASLDHFQNQMIHLQSAYEDWVYLSSQTALGHRPEFAHDHNMHNLGAKIALRDRDPLKDIRSVFVVLDASVFHERATEILHEAARKGFANRILW</sequence>
<accession>A0A9P4NI46</accession>
<evidence type="ECO:0000313" key="2">
    <source>
        <dbReference type="Proteomes" id="UP000800235"/>
    </source>
</evidence>
<evidence type="ECO:0000313" key="1">
    <source>
        <dbReference type="EMBL" id="KAF2422430.1"/>
    </source>
</evidence>
<gene>
    <name evidence="1" type="ORF">EJ08DRAFT_701615</name>
</gene>
<dbReference type="EMBL" id="MU007090">
    <property type="protein sequence ID" value="KAF2422430.1"/>
    <property type="molecule type" value="Genomic_DNA"/>
</dbReference>
<name>A0A9P4NI46_9PEZI</name>
<dbReference type="AlphaFoldDB" id="A0A9P4NI46"/>
<dbReference type="OrthoDB" id="3510794at2759"/>
<proteinExistence type="predicted"/>
<keyword evidence="2" id="KW-1185">Reference proteome</keyword>
<organism evidence="1 2">
    <name type="scientific">Tothia fuscella</name>
    <dbReference type="NCBI Taxonomy" id="1048955"/>
    <lineage>
        <taxon>Eukaryota</taxon>
        <taxon>Fungi</taxon>
        <taxon>Dikarya</taxon>
        <taxon>Ascomycota</taxon>
        <taxon>Pezizomycotina</taxon>
        <taxon>Dothideomycetes</taxon>
        <taxon>Pleosporomycetidae</taxon>
        <taxon>Venturiales</taxon>
        <taxon>Cylindrosympodiaceae</taxon>
        <taxon>Tothia</taxon>
    </lineage>
</organism>
<comment type="caution">
    <text evidence="1">The sequence shown here is derived from an EMBL/GenBank/DDBJ whole genome shotgun (WGS) entry which is preliminary data.</text>
</comment>